<dbReference type="InterPro" id="IPR007197">
    <property type="entry name" value="rSAM"/>
</dbReference>
<dbReference type="Pfam" id="PF13186">
    <property type="entry name" value="SPASM"/>
    <property type="match status" value="1"/>
</dbReference>
<name>A0A381YJT6_9ZZZZ</name>
<dbReference type="SFLD" id="SFLDG01067">
    <property type="entry name" value="SPASM/twitch_domain_containing"/>
    <property type="match status" value="1"/>
</dbReference>
<proteinExistence type="inferred from homology"/>
<dbReference type="SFLD" id="SFLDG01386">
    <property type="entry name" value="main_SPASM_domain-containing"/>
    <property type="match status" value="1"/>
</dbReference>
<keyword evidence="5" id="KW-0408">Iron</keyword>
<dbReference type="CDD" id="cd01335">
    <property type="entry name" value="Radical_SAM"/>
    <property type="match status" value="1"/>
</dbReference>
<evidence type="ECO:0000259" key="8">
    <source>
        <dbReference type="PROSITE" id="PS51918"/>
    </source>
</evidence>
<dbReference type="PANTHER" id="PTHR43273:SF3">
    <property type="entry name" value="ANAEROBIC SULFATASE-MATURATING ENZYME HOMOLOG ASLB-RELATED"/>
    <property type="match status" value="1"/>
</dbReference>
<comment type="similarity">
    <text evidence="7">Belongs to the radical SAM superfamily. Anaerobic sulfatase-maturating enzyme family.</text>
</comment>
<dbReference type="Gene3D" id="3.20.20.70">
    <property type="entry name" value="Aldolase class I"/>
    <property type="match status" value="1"/>
</dbReference>
<reference evidence="9" key="1">
    <citation type="submission" date="2018-05" db="EMBL/GenBank/DDBJ databases">
        <authorList>
            <person name="Lanie J.A."/>
            <person name="Ng W.-L."/>
            <person name="Kazmierczak K.M."/>
            <person name="Andrzejewski T.M."/>
            <person name="Davidsen T.M."/>
            <person name="Wayne K.J."/>
            <person name="Tettelin H."/>
            <person name="Glass J.I."/>
            <person name="Rusch D."/>
            <person name="Podicherti R."/>
            <person name="Tsui H.-C.T."/>
            <person name="Winkler M.E."/>
        </authorList>
    </citation>
    <scope>NUCLEOTIDE SEQUENCE</scope>
</reference>
<evidence type="ECO:0000256" key="6">
    <source>
        <dbReference type="ARBA" id="ARBA00023014"/>
    </source>
</evidence>
<dbReference type="PANTHER" id="PTHR43273">
    <property type="entry name" value="ANAEROBIC SULFATASE-MATURATING ENZYME HOMOLOG ASLB-RELATED"/>
    <property type="match status" value="1"/>
</dbReference>
<dbReference type="EMBL" id="UINC01018393">
    <property type="protein sequence ID" value="SVA77220.1"/>
    <property type="molecule type" value="Genomic_DNA"/>
</dbReference>
<dbReference type="Pfam" id="PF04055">
    <property type="entry name" value="Radical_SAM"/>
    <property type="match status" value="1"/>
</dbReference>
<comment type="cofactor">
    <cofactor evidence="1">
        <name>[4Fe-4S] cluster</name>
        <dbReference type="ChEBI" id="CHEBI:49883"/>
    </cofactor>
</comment>
<evidence type="ECO:0000256" key="1">
    <source>
        <dbReference type="ARBA" id="ARBA00001966"/>
    </source>
</evidence>
<dbReference type="SFLD" id="SFLDF00285">
    <property type="entry name" value="anaerobic_Ser-type_sulfatase-m"/>
    <property type="match status" value="1"/>
</dbReference>
<dbReference type="InterPro" id="IPR034491">
    <property type="entry name" value="Anaerob_Ser_sulfatase-maturase"/>
</dbReference>
<dbReference type="InterPro" id="IPR023867">
    <property type="entry name" value="Sulphatase_maturase_rSAM"/>
</dbReference>
<dbReference type="CDD" id="cd21120">
    <property type="entry name" value="SPASM_anSME"/>
    <property type="match status" value="1"/>
</dbReference>
<dbReference type="InterPro" id="IPR047207">
    <property type="entry name" value="SPASM_anSME"/>
</dbReference>
<dbReference type="PROSITE" id="PS51918">
    <property type="entry name" value="RADICAL_SAM"/>
    <property type="match status" value="1"/>
</dbReference>
<evidence type="ECO:0000256" key="5">
    <source>
        <dbReference type="ARBA" id="ARBA00023004"/>
    </source>
</evidence>
<dbReference type="NCBIfam" id="TIGR04085">
    <property type="entry name" value="rSAM_more_4Fe4S"/>
    <property type="match status" value="1"/>
</dbReference>
<dbReference type="InterPro" id="IPR004027">
    <property type="entry name" value="SEC_C_motif"/>
</dbReference>
<keyword evidence="2" id="KW-0004">4Fe-4S</keyword>
<protein>
    <recommendedName>
        <fullName evidence="8">Radical SAM core domain-containing protein</fullName>
    </recommendedName>
</protein>
<evidence type="ECO:0000256" key="3">
    <source>
        <dbReference type="ARBA" id="ARBA00022691"/>
    </source>
</evidence>
<gene>
    <name evidence="9" type="ORF">METZ01_LOCUS130074</name>
</gene>
<evidence type="ECO:0000256" key="4">
    <source>
        <dbReference type="ARBA" id="ARBA00022723"/>
    </source>
</evidence>
<dbReference type="SUPFAM" id="SSF102114">
    <property type="entry name" value="Radical SAM enzymes"/>
    <property type="match status" value="1"/>
</dbReference>
<evidence type="ECO:0000256" key="7">
    <source>
        <dbReference type="ARBA" id="ARBA00023601"/>
    </source>
</evidence>
<feature type="domain" description="Radical SAM core" evidence="8">
    <location>
        <begin position="1"/>
        <end position="234"/>
    </location>
</feature>
<dbReference type="GO" id="GO:0046872">
    <property type="term" value="F:metal ion binding"/>
    <property type="evidence" value="ECO:0007669"/>
    <property type="project" value="UniProtKB-KW"/>
</dbReference>
<dbReference type="AlphaFoldDB" id="A0A381YJT6"/>
<keyword evidence="4" id="KW-0479">Metal-binding</keyword>
<dbReference type="NCBIfam" id="TIGR03942">
    <property type="entry name" value="sulfatase_rSAM"/>
    <property type="match status" value="1"/>
</dbReference>
<organism evidence="9">
    <name type="scientific">marine metagenome</name>
    <dbReference type="NCBI Taxonomy" id="408172"/>
    <lineage>
        <taxon>unclassified sequences</taxon>
        <taxon>metagenomes</taxon>
        <taxon>ecological metagenomes</taxon>
    </lineage>
</organism>
<dbReference type="NCBIfam" id="NF010308">
    <property type="entry name" value="PRK13745.1"/>
    <property type="match status" value="1"/>
</dbReference>
<dbReference type="GO" id="GO:0016491">
    <property type="term" value="F:oxidoreductase activity"/>
    <property type="evidence" value="ECO:0007669"/>
    <property type="project" value="InterPro"/>
</dbReference>
<dbReference type="InterPro" id="IPR013785">
    <property type="entry name" value="Aldolase_TIM"/>
</dbReference>
<dbReference type="SUPFAM" id="SSF103642">
    <property type="entry name" value="Sec-C motif"/>
    <property type="match status" value="1"/>
</dbReference>
<evidence type="ECO:0000313" key="9">
    <source>
        <dbReference type="EMBL" id="SVA77220.1"/>
    </source>
</evidence>
<dbReference type="Pfam" id="PF02810">
    <property type="entry name" value="SEC-C"/>
    <property type="match status" value="1"/>
</dbReference>
<dbReference type="InterPro" id="IPR023885">
    <property type="entry name" value="4Fe4S-binding_SPASM_dom"/>
</dbReference>
<evidence type="ECO:0000256" key="2">
    <source>
        <dbReference type="ARBA" id="ARBA00022485"/>
    </source>
</evidence>
<keyword evidence="6" id="KW-0411">Iron-sulfur</keyword>
<dbReference type="SFLD" id="SFLDS00029">
    <property type="entry name" value="Radical_SAM"/>
    <property type="match status" value="1"/>
</dbReference>
<sequence>MKRPLSVHVMAKPSGAICNIDCTYCFYLEKEKLYPDKARGQWKMGDEELEAYVKQYIEAQDIPVVNFAWQGGEPTLMGVDFYRKAVKLQKQYAGKKQISNAFQTNAILIDDEWGEFLAKENFLIGVSIDGPEDIHNRYRVGRGGEATWDKVMAGIEVLKKHNVEFNTLTVLHKHNADHPKELYQFLTREVGSHFLQFIPIVERVADNLPPHFLQLVGPEFRDGATVTEWSVGSEQYGRFLNGVFDQWVRKDIGQYFIQIFDTTLAGWMGQNPGLCIFAETCGDAMIIEHNGDVYSCDHFVYPEYNLGNVADTTIREMAESPKQRKFGTDKRDTLPEYCRKCEFRSVCNGGCPKQRFTKTPDGEDGLNYLCAGYKTFFGHTQPYMNAMVNELRNGQPAANIMQKTSLIPESSHDPYAGVRRNDNCPCDSGKKFKRCHGSS</sequence>
<keyword evidence="3" id="KW-0949">S-adenosyl-L-methionine</keyword>
<dbReference type="SFLD" id="SFLDG01384">
    <property type="entry name" value="thioether_bond_formation_requi"/>
    <property type="match status" value="1"/>
</dbReference>
<accession>A0A381YJT6</accession>
<dbReference type="GO" id="GO:0051539">
    <property type="term" value="F:4 iron, 4 sulfur cluster binding"/>
    <property type="evidence" value="ECO:0007669"/>
    <property type="project" value="UniProtKB-KW"/>
</dbReference>
<dbReference type="SFLD" id="SFLDG01072">
    <property type="entry name" value="dehydrogenase_like"/>
    <property type="match status" value="1"/>
</dbReference>
<dbReference type="InterPro" id="IPR058240">
    <property type="entry name" value="rSAM_sf"/>
</dbReference>